<organism evidence="1 2">
    <name type="scientific">Cellulomonas fengjieae</name>
    <dbReference type="NCBI Taxonomy" id="2819978"/>
    <lineage>
        <taxon>Bacteria</taxon>
        <taxon>Bacillati</taxon>
        <taxon>Actinomycetota</taxon>
        <taxon>Actinomycetes</taxon>
        <taxon>Micrococcales</taxon>
        <taxon>Cellulomonadaceae</taxon>
        <taxon>Cellulomonas</taxon>
    </lineage>
</organism>
<proteinExistence type="predicted"/>
<sequence>MTWAATCRRLLAAVGALVAVVLMVGTTATRTAASWSDGATFAAQASSGTWATVGGDSCEVLNIYTGQVVGTCTVDGVTFMGPWENGTRFSVAISGFQPANDVVARVSVDLSNYSDDWNWATGFAQMDSAQNVEWAAPVVTFTTYPNGFSPFSGTYIQGS</sequence>
<name>A0ABS3SDN8_9CELL</name>
<dbReference type="Proteomes" id="UP000678317">
    <property type="component" value="Unassembled WGS sequence"/>
</dbReference>
<gene>
    <name evidence="1" type="ORF">J4035_00340</name>
</gene>
<evidence type="ECO:0000313" key="1">
    <source>
        <dbReference type="EMBL" id="MBO3083075.1"/>
    </source>
</evidence>
<protein>
    <submittedName>
        <fullName evidence="1">Uncharacterized protein</fullName>
    </submittedName>
</protein>
<dbReference type="RefSeq" id="WP_208288131.1">
    <property type="nucleotide sequence ID" value="NZ_CP074404.1"/>
</dbReference>
<evidence type="ECO:0000313" key="2">
    <source>
        <dbReference type="Proteomes" id="UP000678317"/>
    </source>
</evidence>
<comment type="caution">
    <text evidence="1">The sequence shown here is derived from an EMBL/GenBank/DDBJ whole genome shotgun (WGS) entry which is preliminary data.</text>
</comment>
<dbReference type="EMBL" id="JAGFBM010000001">
    <property type="protein sequence ID" value="MBO3083075.1"/>
    <property type="molecule type" value="Genomic_DNA"/>
</dbReference>
<accession>A0ABS3SDN8</accession>
<reference evidence="1 2" key="1">
    <citation type="submission" date="2021-03" db="EMBL/GenBank/DDBJ databases">
        <title>novel species in genus Cellulomonas.</title>
        <authorList>
            <person name="Zhang G."/>
        </authorList>
    </citation>
    <scope>NUCLEOTIDE SEQUENCE [LARGE SCALE GENOMIC DNA]</scope>
    <source>
        <strain evidence="2">zg-ZUI188</strain>
    </source>
</reference>
<keyword evidence="2" id="KW-1185">Reference proteome</keyword>